<dbReference type="EMBL" id="KQ965749">
    <property type="protein sequence ID" value="KXS17066.1"/>
    <property type="molecule type" value="Genomic_DNA"/>
</dbReference>
<dbReference type="SUPFAM" id="SSF51735">
    <property type="entry name" value="NAD(P)-binding Rossmann-fold domains"/>
    <property type="match status" value="1"/>
</dbReference>
<organism evidence="1 2">
    <name type="scientific">Gonapodya prolifera (strain JEL478)</name>
    <name type="common">Monoblepharis prolifera</name>
    <dbReference type="NCBI Taxonomy" id="1344416"/>
    <lineage>
        <taxon>Eukaryota</taxon>
        <taxon>Fungi</taxon>
        <taxon>Fungi incertae sedis</taxon>
        <taxon>Chytridiomycota</taxon>
        <taxon>Chytridiomycota incertae sedis</taxon>
        <taxon>Monoblepharidomycetes</taxon>
        <taxon>Monoblepharidales</taxon>
        <taxon>Gonapodyaceae</taxon>
        <taxon>Gonapodya</taxon>
    </lineage>
</organism>
<dbReference type="OMA" id="WVFEHED"/>
<dbReference type="OrthoDB" id="5399006at2759"/>
<name>A0A139AJT2_GONPJ</name>
<dbReference type="PANTHER" id="PTHR43431:SF1">
    <property type="entry name" value="OS08G0476300 PROTEIN"/>
    <property type="match status" value="1"/>
</dbReference>
<evidence type="ECO:0000313" key="1">
    <source>
        <dbReference type="EMBL" id="KXS17066.1"/>
    </source>
</evidence>
<dbReference type="AlphaFoldDB" id="A0A139AJT2"/>
<reference evidence="1 2" key="1">
    <citation type="journal article" date="2015" name="Genome Biol. Evol.">
        <title>Phylogenomic analyses indicate that early fungi evolved digesting cell walls of algal ancestors of land plants.</title>
        <authorList>
            <person name="Chang Y."/>
            <person name="Wang S."/>
            <person name="Sekimoto S."/>
            <person name="Aerts A.L."/>
            <person name="Choi C."/>
            <person name="Clum A."/>
            <person name="LaButti K.M."/>
            <person name="Lindquist E.A."/>
            <person name="Yee Ngan C."/>
            <person name="Ohm R.A."/>
            <person name="Salamov A.A."/>
            <person name="Grigoriev I.V."/>
            <person name="Spatafora J.W."/>
            <person name="Berbee M.L."/>
        </authorList>
    </citation>
    <scope>NUCLEOTIDE SEQUENCE [LARGE SCALE GENOMIC DNA]</scope>
    <source>
        <strain evidence="1 2">JEL478</strain>
    </source>
</reference>
<keyword evidence="2" id="KW-1185">Reference proteome</keyword>
<dbReference type="PANTHER" id="PTHR43431">
    <property type="entry name" value="OXIDOREDUCTASE, SHORT CHAIN DEHYDROGENASE/REDUCTASE FAMILY (AFU_ORTHOLOGUE AFUA_5G14000)"/>
    <property type="match status" value="1"/>
</dbReference>
<dbReference type="InterPro" id="IPR002347">
    <property type="entry name" value="SDR_fam"/>
</dbReference>
<sequence>MPLAIVIGVGPKLGSAVARRFAREGLTTGVFSRTIEFAKKLKGEVESEKIQVYSADASSPSSLSASIKQFLSDFAGQRLEVVVYNAAAGFPPGPFLDITLENLERSLDVNVKGAWTTAKEVFPVFLSQQPLPEAPHHRGTYLITGATAMLRGSARFSSFASGNFGKRALAQSLAREFGPQGIHVADVIIDGGIGPEGSTDATKNLDPDAIADTYWHLHKQHASAWTYEVDLRPFTEKF</sequence>
<dbReference type="Pfam" id="PF00106">
    <property type="entry name" value="adh_short"/>
    <property type="match status" value="1"/>
</dbReference>
<dbReference type="Gene3D" id="3.40.50.720">
    <property type="entry name" value="NAD(P)-binding Rossmann-like Domain"/>
    <property type="match status" value="1"/>
</dbReference>
<protein>
    <submittedName>
        <fullName evidence="1">NAD(P)-binding protein</fullName>
    </submittedName>
</protein>
<dbReference type="Proteomes" id="UP000070544">
    <property type="component" value="Unassembled WGS sequence"/>
</dbReference>
<dbReference type="STRING" id="1344416.A0A139AJT2"/>
<gene>
    <name evidence="1" type="ORF">M427DRAFT_43312</name>
</gene>
<evidence type="ECO:0000313" key="2">
    <source>
        <dbReference type="Proteomes" id="UP000070544"/>
    </source>
</evidence>
<proteinExistence type="predicted"/>
<accession>A0A139AJT2</accession>
<dbReference type="InterPro" id="IPR036291">
    <property type="entry name" value="NAD(P)-bd_dom_sf"/>
</dbReference>